<dbReference type="SUPFAM" id="SSF81653">
    <property type="entry name" value="Calcium ATPase, transduction domain A"/>
    <property type="match status" value="1"/>
</dbReference>
<dbReference type="Gene3D" id="3.40.50.1000">
    <property type="entry name" value="HAD superfamily/HAD-like"/>
    <property type="match status" value="1"/>
</dbReference>
<feature type="domain" description="P-type ATPase A" evidence="18">
    <location>
        <begin position="103"/>
        <end position="209"/>
    </location>
</feature>
<evidence type="ECO:0000256" key="7">
    <source>
        <dbReference type="ARBA" id="ARBA00022741"/>
    </source>
</evidence>
<dbReference type="GO" id="GO:0036376">
    <property type="term" value="P:sodium ion export across plasma membrane"/>
    <property type="evidence" value="ECO:0007669"/>
    <property type="project" value="TreeGrafter"/>
</dbReference>
<evidence type="ECO:0000259" key="18">
    <source>
        <dbReference type="Pfam" id="PF00122"/>
    </source>
</evidence>
<dbReference type="InterPro" id="IPR050510">
    <property type="entry name" value="Cation_transp_ATPase_P-type"/>
</dbReference>
<dbReference type="GO" id="GO:0006883">
    <property type="term" value="P:intracellular sodium ion homeostasis"/>
    <property type="evidence" value="ECO:0007669"/>
    <property type="project" value="TreeGrafter"/>
</dbReference>
<dbReference type="InterPro" id="IPR059000">
    <property type="entry name" value="ATPase_P-type_domA"/>
</dbReference>
<keyword evidence="9" id="KW-0067">ATP-binding</keyword>
<dbReference type="InterPro" id="IPR023214">
    <property type="entry name" value="HAD_sf"/>
</dbReference>
<feature type="transmembrane region" description="Helical" evidence="17">
    <location>
        <begin position="70"/>
        <end position="89"/>
    </location>
</feature>
<evidence type="ECO:0000313" key="20">
    <source>
        <dbReference type="EMBL" id="CAD7629780.1"/>
    </source>
</evidence>
<evidence type="ECO:0000256" key="14">
    <source>
        <dbReference type="ARBA" id="ARBA00023065"/>
    </source>
</evidence>
<dbReference type="GO" id="GO:0046872">
    <property type="term" value="F:metal ion binding"/>
    <property type="evidence" value="ECO:0007669"/>
    <property type="project" value="UniProtKB-KW"/>
</dbReference>
<feature type="non-terminal residue" evidence="20">
    <location>
        <position position="1"/>
    </location>
</feature>
<dbReference type="AlphaFoldDB" id="A0A7R9KX63"/>
<keyword evidence="6" id="KW-0479">Metal-binding</keyword>
<dbReference type="GO" id="GO:0005391">
    <property type="term" value="F:P-type sodium:potassium-exchanging transporter activity"/>
    <property type="evidence" value="ECO:0007669"/>
    <property type="project" value="TreeGrafter"/>
</dbReference>
<organism evidence="20">
    <name type="scientific">Medioppia subpectinata</name>
    <dbReference type="NCBI Taxonomy" id="1979941"/>
    <lineage>
        <taxon>Eukaryota</taxon>
        <taxon>Metazoa</taxon>
        <taxon>Ecdysozoa</taxon>
        <taxon>Arthropoda</taxon>
        <taxon>Chelicerata</taxon>
        <taxon>Arachnida</taxon>
        <taxon>Acari</taxon>
        <taxon>Acariformes</taxon>
        <taxon>Sarcoptiformes</taxon>
        <taxon>Oribatida</taxon>
        <taxon>Brachypylina</taxon>
        <taxon>Oppioidea</taxon>
        <taxon>Oppiidae</taxon>
        <taxon>Medioppia</taxon>
    </lineage>
</organism>
<dbReference type="FunFam" id="3.40.50.1000:FF:000144">
    <property type="entry name" value="copper-transporting ATPase 1 isoform X2"/>
    <property type="match status" value="1"/>
</dbReference>
<comment type="subcellular location">
    <subcellularLocation>
        <location evidence="1">Cell membrane</location>
        <topology evidence="1">Multi-pass membrane protein</topology>
    </subcellularLocation>
</comment>
<dbReference type="InterPro" id="IPR006068">
    <property type="entry name" value="ATPase_P-typ_cation-transptr_C"/>
</dbReference>
<keyword evidence="8" id="KW-0187">Copper transport</keyword>
<dbReference type="PRINTS" id="PR00121">
    <property type="entry name" value="NAKATPASE"/>
</dbReference>
<dbReference type="GO" id="GO:0005524">
    <property type="term" value="F:ATP binding"/>
    <property type="evidence" value="ECO:0007669"/>
    <property type="project" value="UniProtKB-KW"/>
</dbReference>
<evidence type="ECO:0000256" key="10">
    <source>
        <dbReference type="ARBA" id="ARBA00022967"/>
    </source>
</evidence>
<evidence type="ECO:0000256" key="6">
    <source>
        <dbReference type="ARBA" id="ARBA00022723"/>
    </source>
</evidence>
<evidence type="ECO:0000256" key="4">
    <source>
        <dbReference type="ARBA" id="ARBA00022475"/>
    </source>
</evidence>
<dbReference type="Gene3D" id="1.20.1110.10">
    <property type="entry name" value="Calcium-transporting ATPase, transmembrane domain"/>
    <property type="match status" value="4"/>
</dbReference>
<dbReference type="Pfam" id="PF13246">
    <property type="entry name" value="Cation_ATPase"/>
    <property type="match status" value="2"/>
</dbReference>
<feature type="transmembrane region" description="Helical" evidence="17">
    <location>
        <begin position="948"/>
        <end position="973"/>
    </location>
</feature>
<feature type="transmembrane region" description="Helical" evidence="17">
    <location>
        <begin position="1054"/>
        <end position="1072"/>
    </location>
</feature>
<evidence type="ECO:0000256" key="3">
    <source>
        <dbReference type="ARBA" id="ARBA00022448"/>
    </source>
</evidence>
<keyword evidence="12" id="KW-0186">Copper</keyword>
<evidence type="ECO:0000256" key="13">
    <source>
        <dbReference type="ARBA" id="ARBA00023053"/>
    </source>
</evidence>
<keyword evidence="11 17" id="KW-1133">Transmembrane helix</keyword>
<dbReference type="SUPFAM" id="SSF81665">
    <property type="entry name" value="Calcium ATPase, transmembrane domain M"/>
    <property type="match status" value="2"/>
</dbReference>
<dbReference type="Proteomes" id="UP000759131">
    <property type="component" value="Unassembled WGS sequence"/>
</dbReference>
<dbReference type="GO" id="GO:1902600">
    <property type="term" value="P:proton transmembrane transport"/>
    <property type="evidence" value="ECO:0007669"/>
    <property type="project" value="TreeGrafter"/>
</dbReference>
<dbReference type="PANTHER" id="PTHR43294">
    <property type="entry name" value="SODIUM/POTASSIUM-TRANSPORTING ATPASE SUBUNIT ALPHA"/>
    <property type="match status" value="1"/>
</dbReference>
<dbReference type="PANTHER" id="PTHR43294:SF13">
    <property type="entry name" value="SODIUM_POTASSIUM-TRANSPORTING ATPASE SUBUNIT ALPHA"/>
    <property type="match status" value="1"/>
</dbReference>
<evidence type="ECO:0000256" key="12">
    <source>
        <dbReference type="ARBA" id="ARBA00023008"/>
    </source>
</evidence>
<feature type="transmembrane region" description="Helical" evidence="17">
    <location>
        <begin position="234"/>
        <end position="258"/>
    </location>
</feature>
<feature type="transmembrane region" description="Helical" evidence="17">
    <location>
        <begin position="264"/>
        <end position="288"/>
    </location>
</feature>
<evidence type="ECO:0000256" key="16">
    <source>
        <dbReference type="ARBA" id="ARBA00023201"/>
    </source>
</evidence>
<evidence type="ECO:0000256" key="1">
    <source>
        <dbReference type="ARBA" id="ARBA00004651"/>
    </source>
</evidence>
<dbReference type="InterPro" id="IPR023299">
    <property type="entry name" value="ATPase_P-typ_cyto_dom_N"/>
</dbReference>
<keyword evidence="13" id="KW-0915">Sodium</keyword>
<protein>
    <recommendedName>
        <fullName evidence="2">P-type Cu(+) transporter</fullName>
        <ecNumber evidence="2">7.2.2.8</ecNumber>
    </recommendedName>
</protein>
<name>A0A7R9KX63_9ACAR</name>
<dbReference type="Gene3D" id="2.70.150.10">
    <property type="entry name" value="Calcium-transporting ATPase, cytoplasmic transduction domain A"/>
    <property type="match status" value="1"/>
</dbReference>
<dbReference type="GO" id="GO:1990573">
    <property type="term" value="P:potassium ion import across plasma membrane"/>
    <property type="evidence" value="ECO:0007669"/>
    <property type="project" value="TreeGrafter"/>
</dbReference>
<dbReference type="EC" id="7.2.2.8" evidence="2"/>
<evidence type="ECO:0000313" key="21">
    <source>
        <dbReference type="Proteomes" id="UP000759131"/>
    </source>
</evidence>
<keyword evidence="15 17" id="KW-0472">Membrane</keyword>
<feature type="transmembrane region" description="Helical" evidence="17">
    <location>
        <begin position="1109"/>
        <end position="1126"/>
    </location>
</feature>
<dbReference type="EMBL" id="OC861877">
    <property type="protein sequence ID" value="CAD7629780.1"/>
    <property type="molecule type" value="Genomic_DNA"/>
</dbReference>
<evidence type="ECO:0000256" key="11">
    <source>
        <dbReference type="ARBA" id="ARBA00022989"/>
    </source>
</evidence>
<dbReference type="OrthoDB" id="6503032at2759"/>
<evidence type="ECO:0000256" key="5">
    <source>
        <dbReference type="ARBA" id="ARBA00022692"/>
    </source>
</evidence>
<accession>A0A7R9KX63</accession>
<feature type="transmembrane region" description="Helical" evidence="17">
    <location>
        <begin position="1084"/>
        <end position="1103"/>
    </location>
</feature>
<dbReference type="Pfam" id="PF00689">
    <property type="entry name" value="Cation_ATPase_C"/>
    <property type="match status" value="1"/>
</dbReference>
<keyword evidence="3" id="KW-0813">Transport</keyword>
<dbReference type="Pfam" id="PF00122">
    <property type="entry name" value="E1-E2_ATPase"/>
    <property type="match status" value="1"/>
</dbReference>
<gene>
    <name evidence="20" type="ORF">OSB1V03_LOCUS10195</name>
</gene>
<dbReference type="GO" id="GO:0140581">
    <property type="term" value="F:P-type monovalent copper transporter activity"/>
    <property type="evidence" value="ECO:0007669"/>
    <property type="project" value="UniProtKB-EC"/>
</dbReference>
<keyword evidence="21" id="KW-1185">Reference proteome</keyword>
<sequence length="1148" mass="128631">GLNPVTAKQLLSTCGPNIVTTKIATGEWIRLMKNVFHWFNSLLWIGSLLCFITYITESISASEDPVPDNLYLGCVLAGCVLISSSFSYYQEAKSANIFVTFRELIPRYVTVIRAASKLRCPATELVVGDLIEITAGDKVPADIRIIKSHELKCVNHLLTGNYESFVRSDKCSNTNPFSTENLVFFSTNCVEGTGLGIVIRTGNQTLMSGLLSHFYKTHTSKKLSKSLLDKHIEVFIRIITAVSLVFSLLLSITSYMIGYSWLSAIIFMIALFVAQIPEGLFPTLTVLLSLAAKRMTSKNCLVTNFETVETLESYGCIAYKRMTSKNCLVTNFETVETLGLTSIIVTNKTGIITQNRMVVSHIWANNSIIDSENFYRHSDGRTEDLGSVALKAFIRIGCLCNAAEFSAAQARLSPLKREAIGNSTDVAILKYMEVIVGCVEGYRLNYPKVLHIKRMTSKNCLVTNFETVETLGLTSIIVTNKTGIITQNRMVVSHMWANNSIIDSENFYRHSDGRTEDLGSVALKAFIRIGCLCNAAEFSAAQARLSPLKREAIGNSTDVAILKYMEVIVGCVEGYRLNYPKVLHIPFNSNARHSLTINRFSKGFWLCMKGEPELIIDKCSSILTMDRVIPFDNEYKIYFKQILDELGSFGERVIAFCDQYLPYTEYPVHYSFNSGLKNYPTNGLRFVGLISLLNPPRASVPEAVHKCKSAGIKIVMVTGDHAITAKAIASAVGIISDNKQTTSKIAKSVYKHKDIKRLLKSSVIAGKDVQDLSDRELCQLVKSNDNLVFARINPKQKSRVINCLKSKKSVIAVTRDGVHGSTLVENADINIAMGITGTDISKQSADVILLDDDFASIVSGIEEGRVIFDNLKKSICYTLSSKTPIICPFLLYLLADIPLPLGSITILCIDLICDMIPAISLAYELPEYDIMNYKLRDPMANKLVHQKLLYLSYFQLGFFELFGGLFTYAIIMIENGFNLSYLFGLRKYWDSIGVNDLMDSYGQEWSNTYNDRKTLEYTCHTAFFASVVITKWSALICCKTRRISILRQKMTNDVLTFSLFFELGLAVFLSYCPGLDNSTKKNDVLTFSLFFELGLAVFLSYCPGLDRGIFFWWFCSIPFAVLMIIYDELRRYLIRQYPNGWVEIESFY</sequence>
<feature type="transmembrane region" description="Helical" evidence="17">
    <location>
        <begin position="35"/>
        <end position="55"/>
    </location>
</feature>
<evidence type="ECO:0000256" key="8">
    <source>
        <dbReference type="ARBA" id="ARBA00022796"/>
    </source>
</evidence>
<evidence type="ECO:0000256" key="17">
    <source>
        <dbReference type="SAM" id="Phobius"/>
    </source>
</evidence>
<dbReference type="InterPro" id="IPR023298">
    <property type="entry name" value="ATPase_P-typ_TM_dom_sf"/>
</dbReference>
<dbReference type="InterPro" id="IPR008250">
    <property type="entry name" value="ATPase_P-typ_transduc_dom_A_sf"/>
</dbReference>
<evidence type="ECO:0000256" key="9">
    <source>
        <dbReference type="ARBA" id="ARBA00022840"/>
    </source>
</evidence>
<keyword evidence="14" id="KW-0406">Ion transport</keyword>
<dbReference type="PRINTS" id="PR00119">
    <property type="entry name" value="CATATPASE"/>
</dbReference>
<evidence type="ECO:0000256" key="15">
    <source>
        <dbReference type="ARBA" id="ARBA00023136"/>
    </source>
</evidence>
<dbReference type="SUPFAM" id="SSF56784">
    <property type="entry name" value="HAD-like"/>
    <property type="match status" value="1"/>
</dbReference>
<dbReference type="SUPFAM" id="SSF81660">
    <property type="entry name" value="Metal cation-transporting ATPase, ATP-binding domain N"/>
    <property type="match status" value="2"/>
</dbReference>
<dbReference type="EMBL" id="CAJPIZ010007302">
    <property type="protein sequence ID" value="CAG2110210.1"/>
    <property type="molecule type" value="Genomic_DNA"/>
</dbReference>
<proteinExistence type="predicted"/>
<evidence type="ECO:0000256" key="2">
    <source>
        <dbReference type="ARBA" id="ARBA00012517"/>
    </source>
</evidence>
<feature type="domain" description="Cation-transporting P-type ATPase C-terminal" evidence="19">
    <location>
        <begin position="898"/>
        <end position="1132"/>
    </location>
</feature>
<reference evidence="20" key="1">
    <citation type="submission" date="2020-11" db="EMBL/GenBank/DDBJ databases">
        <authorList>
            <person name="Tran Van P."/>
        </authorList>
    </citation>
    <scope>NUCLEOTIDE SEQUENCE</scope>
</reference>
<keyword evidence="7" id="KW-0547">Nucleotide-binding</keyword>
<keyword evidence="5 17" id="KW-0812">Transmembrane</keyword>
<dbReference type="GO" id="GO:0030007">
    <property type="term" value="P:intracellular potassium ion homeostasis"/>
    <property type="evidence" value="ECO:0007669"/>
    <property type="project" value="TreeGrafter"/>
</dbReference>
<keyword evidence="16" id="KW-0739">Sodium transport</keyword>
<keyword evidence="4" id="KW-1003">Cell membrane</keyword>
<dbReference type="FunFam" id="1.20.1110.10:FF:000095">
    <property type="entry name" value="Sodium/potassium-transporting ATPase subunit alpha-1"/>
    <property type="match status" value="1"/>
</dbReference>
<dbReference type="InterPro" id="IPR036412">
    <property type="entry name" value="HAD-like_sf"/>
</dbReference>
<evidence type="ECO:0000259" key="19">
    <source>
        <dbReference type="Pfam" id="PF00689"/>
    </source>
</evidence>
<dbReference type="Gene3D" id="3.40.1110.10">
    <property type="entry name" value="Calcium-transporting ATPase, cytoplasmic domain N"/>
    <property type="match status" value="2"/>
</dbReference>
<dbReference type="GO" id="GO:0005886">
    <property type="term" value="C:plasma membrane"/>
    <property type="evidence" value="ECO:0007669"/>
    <property type="project" value="UniProtKB-SubCell"/>
</dbReference>
<keyword evidence="10" id="KW-1278">Translocase</keyword>